<evidence type="ECO:0000313" key="1">
    <source>
        <dbReference type="EMBL" id="AOM39752.1"/>
    </source>
</evidence>
<evidence type="ECO:0000313" key="4">
    <source>
        <dbReference type="Proteomes" id="UP000225433"/>
    </source>
</evidence>
<dbReference type="KEGG" id="xho:A9255_03640"/>
<reference evidence="2 4" key="2">
    <citation type="journal article" date="2017" name="Nat. Microbiol.">
        <title>Natural product diversity associated with the nematode symbionts Photorhabdus and Xenorhabdus.</title>
        <authorList>
            <person name="Tobias N.J."/>
            <person name="Wolff H."/>
            <person name="Djahanschiri B."/>
            <person name="Grundmann F."/>
            <person name="Kronenwerth M."/>
            <person name="Shi Y.M."/>
            <person name="Simonyi S."/>
            <person name="Grun P."/>
            <person name="Shapiro-Ilan D."/>
            <person name="Pidot S.J."/>
            <person name="Stinear T.P."/>
            <person name="Ebersberger I."/>
            <person name="Bode H.B."/>
        </authorList>
    </citation>
    <scope>NUCLEOTIDE SEQUENCE [LARGE SCALE GENOMIC DNA]</scope>
    <source>
        <strain evidence="2 4">DSM 17903</strain>
    </source>
</reference>
<reference evidence="1 3" key="1">
    <citation type="submission" date="2016-06" db="EMBL/GenBank/DDBJ databases">
        <title>Bacterial characters and pathogenicity of Xenorhabdus hominickii from an entomopathogenic nematode, Steinernema monticolum.</title>
        <authorList>
            <person name="Park Y."/>
            <person name="Kim Y."/>
        </authorList>
    </citation>
    <scope>NUCLEOTIDE SEQUENCE [LARGE SCALE GENOMIC DNA]</scope>
    <source>
        <strain evidence="1 3">ANU1</strain>
    </source>
</reference>
<proteinExistence type="predicted"/>
<protein>
    <submittedName>
        <fullName evidence="2">Uncharacterized protein</fullName>
    </submittedName>
</protein>
<dbReference type="RefSeq" id="WP_069315504.1">
    <property type="nucleotide sequence ID" value="NZ_CAWNQJ010000090.1"/>
</dbReference>
<organism evidence="2 4">
    <name type="scientific">Xenorhabdus hominickii</name>
    <dbReference type="NCBI Taxonomy" id="351679"/>
    <lineage>
        <taxon>Bacteria</taxon>
        <taxon>Pseudomonadati</taxon>
        <taxon>Pseudomonadota</taxon>
        <taxon>Gammaproteobacteria</taxon>
        <taxon>Enterobacterales</taxon>
        <taxon>Morganellaceae</taxon>
        <taxon>Xenorhabdus</taxon>
    </lineage>
</organism>
<accession>A0A2G0Q2S4</accession>
<dbReference type="EMBL" id="CP016176">
    <property type="protein sequence ID" value="AOM39752.1"/>
    <property type="molecule type" value="Genomic_DNA"/>
</dbReference>
<evidence type="ECO:0000313" key="2">
    <source>
        <dbReference type="EMBL" id="PHM53524.1"/>
    </source>
</evidence>
<dbReference type="Proteomes" id="UP000094600">
    <property type="component" value="Chromosome"/>
</dbReference>
<name>A0A2G0Q2S4_XENHO</name>
<keyword evidence="3" id="KW-1185">Reference proteome</keyword>
<dbReference type="AlphaFoldDB" id="A0A2G0Q2S4"/>
<dbReference type="Proteomes" id="UP000225433">
    <property type="component" value="Unassembled WGS sequence"/>
</dbReference>
<gene>
    <name evidence="1" type="ORF">A9255_03640</name>
    <name evidence="2" type="ORF">Xhom_03522</name>
</gene>
<evidence type="ECO:0000313" key="3">
    <source>
        <dbReference type="Proteomes" id="UP000094600"/>
    </source>
</evidence>
<dbReference type="OrthoDB" id="6447763at2"/>
<sequence length="367" mass="42252">MNAQQNNGLLKKINSLSTFTLVLSDGSWEGELFANGNMQVGIIINIKADTGNINWPEIVPLSPEQLDSIELVNKITGEKLSGEWAYSSEPNDYFHQFPRRGITRDTNLSYGRDATNDDLEPQRKTYWLKTKKIETIEIMARVTLDGKTFLSDDFTHKGSHIFVTGRQPIIYHSDSLVLKTEENVAHGTYEFKETITIIDMFGEHPSTSSKYPTWTQNNYYIFPKEDHGFAVHDVEIRNTINDNDSLKYNYRRFTHHTEDGRLFLWFLWGAYSTKRKAGAAYRITTITDPASRGRVKREATPQEEIVTTPRTDVVSLSRLCFENPAADFWVDQPDQIPQFKFRDIYGNESVFLKIIMDKADFIHLQEG</sequence>
<dbReference type="EMBL" id="NJAI01000006">
    <property type="protein sequence ID" value="PHM53524.1"/>
    <property type="molecule type" value="Genomic_DNA"/>
</dbReference>